<reference evidence="1 2" key="1">
    <citation type="submission" date="2018-07" db="EMBL/GenBank/DDBJ databases">
        <title>Genomic Encyclopedia of Type Strains, Phase IV (KMG-IV): sequencing the most valuable type-strain genomes for metagenomic binning, comparative biology and taxonomic classification.</title>
        <authorList>
            <person name="Goeker M."/>
        </authorList>
    </citation>
    <scope>NUCLEOTIDE SEQUENCE [LARGE SCALE GENOMIC DNA]</scope>
    <source>
        <strain evidence="1 2">DSM 21410</strain>
    </source>
</reference>
<name>A0A369A5C6_9FLAO</name>
<evidence type="ECO:0000313" key="1">
    <source>
        <dbReference type="EMBL" id="RCX03608.1"/>
    </source>
</evidence>
<dbReference type="EMBL" id="QPJS01000002">
    <property type="protein sequence ID" value="RCX03608.1"/>
    <property type="molecule type" value="Genomic_DNA"/>
</dbReference>
<proteinExistence type="predicted"/>
<dbReference type="AlphaFoldDB" id="A0A369A5C6"/>
<comment type="caution">
    <text evidence="1">The sequence shown here is derived from an EMBL/GenBank/DDBJ whole genome shotgun (WGS) entry which is preliminary data.</text>
</comment>
<sequence length="49" mass="6221">MKRLKIKLLKFNFYWKMIDRMFQITISRDLTYIFYKCSIEEQSKMYLDV</sequence>
<keyword evidence="2" id="KW-1185">Reference proteome</keyword>
<protein>
    <submittedName>
        <fullName evidence="1">Uncharacterized protein</fullName>
    </submittedName>
</protein>
<dbReference type="Proteomes" id="UP000253517">
    <property type="component" value="Unassembled WGS sequence"/>
</dbReference>
<evidence type="ECO:0000313" key="2">
    <source>
        <dbReference type="Proteomes" id="UP000253517"/>
    </source>
</evidence>
<gene>
    <name evidence="1" type="ORF">DES35_10257</name>
</gene>
<accession>A0A369A5C6</accession>
<organism evidence="1 2">
    <name type="scientific">Schleiferia thermophila</name>
    <dbReference type="NCBI Taxonomy" id="884107"/>
    <lineage>
        <taxon>Bacteria</taxon>
        <taxon>Pseudomonadati</taxon>
        <taxon>Bacteroidota</taxon>
        <taxon>Flavobacteriia</taxon>
        <taxon>Flavobacteriales</taxon>
        <taxon>Schleiferiaceae</taxon>
        <taxon>Schleiferia</taxon>
    </lineage>
</organism>